<dbReference type="Proteomes" id="UP000054498">
    <property type="component" value="Unassembled WGS sequence"/>
</dbReference>
<keyword evidence="7" id="KW-0694">RNA-binding</keyword>
<dbReference type="GO" id="GO:0004527">
    <property type="term" value="F:exonuclease activity"/>
    <property type="evidence" value="ECO:0007669"/>
    <property type="project" value="UniProtKB-KW"/>
</dbReference>
<evidence type="ECO:0000256" key="9">
    <source>
        <dbReference type="ARBA" id="ARBA00030617"/>
    </source>
</evidence>
<evidence type="ECO:0000256" key="5">
    <source>
        <dbReference type="ARBA" id="ARBA00022552"/>
    </source>
</evidence>
<dbReference type="GO" id="GO:0035925">
    <property type="term" value="F:mRNA 3'-UTR AU-rich region binding"/>
    <property type="evidence" value="ECO:0007669"/>
    <property type="project" value="TreeGrafter"/>
</dbReference>
<keyword evidence="4" id="KW-0963">Cytoplasm</keyword>
<evidence type="ECO:0000256" key="2">
    <source>
        <dbReference type="ARBA" id="ARBA00004604"/>
    </source>
</evidence>
<dbReference type="EMBL" id="KK101282">
    <property type="protein sequence ID" value="KIZ01452.1"/>
    <property type="molecule type" value="Genomic_DNA"/>
</dbReference>
<dbReference type="GO" id="GO:0034476">
    <property type="term" value="P:U5 snRNA 3'-end processing"/>
    <property type="evidence" value="ECO:0007669"/>
    <property type="project" value="TreeGrafter"/>
</dbReference>
<protein>
    <recommendedName>
        <fullName evidence="9">Ribosomal RNA-processing protein 43</fullName>
    </recommendedName>
</protein>
<evidence type="ECO:0000256" key="8">
    <source>
        <dbReference type="ARBA" id="ARBA00023242"/>
    </source>
</evidence>
<dbReference type="RefSeq" id="XP_013900471.1">
    <property type="nucleotide sequence ID" value="XM_014045017.1"/>
</dbReference>
<dbReference type="GO" id="GO:0071035">
    <property type="term" value="P:nuclear polyadenylation-dependent rRNA catabolic process"/>
    <property type="evidence" value="ECO:0007669"/>
    <property type="project" value="TreeGrafter"/>
</dbReference>
<dbReference type="GO" id="GO:0000176">
    <property type="term" value="C:nuclear exosome (RNase complex)"/>
    <property type="evidence" value="ECO:0007669"/>
    <property type="project" value="TreeGrafter"/>
</dbReference>
<proteinExistence type="inferred from homology"/>
<comment type="similarity">
    <text evidence="3">Belongs to the RNase PH family.</text>
</comment>
<evidence type="ECO:0000256" key="4">
    <source>
        <dbReference type="ARBA" id="ARBA00022490"/>
    </source>
</evidence>
<evidence type="ECO:0000256" key="10">
    <source>
        <dbReference type="SAM" id="MobiDB-lite"/>
    </source>
</evidence>
<dbReference type="GO" id="GO:0071038">
    <property type="term" value="P:TRAMP-dependent tRNA surveillance pathway"/>
    <property type="evidence" value="ECO:0007669"/>
    <property type="project" value="TreeGrafter"/>
</dbReference>
<dbReference type="GO" id="GO:0034475">
    <property type="term" value="P:U4 snRNA 3'-end processing"/>
    <property type="evidence" value="ECO:0007669"/>
    <property type="project" value="TreeGrafter"/>
</dbReference>
<dbReference type="InterPro" id="IPR050590">
    <property type="entry name" value="Exosome_comp_Rrp42_subfam"/>
</dbReference>
<dbReference type="Pfam" id="PF03725">
    <property type="entry name" value="RNase_PH_C"/>
    <property type="match status" value="1"/>
</dbReference>
<name>A0A0D2MLK1_9CHLO</name>
<keyword evidence="5" id="KW-0698">rRNA processing</keyword>
<keyword evidence="13" id="KW-0540">Nuclease</keyword>
<dbReference type="InterPro" id="IPR020568">
    <property type="entry name" value="Ribosomal_Su5_D2-typ_SF"/>
</dbReference>
<gene>
    <name evidence="13" type="ORF">MNEG_6507</name>
</gene>
<dbReference type="InterPro" id="IPR001247">
    <property type="entry name" value="ExoRNase_PH_dom1"/>
</dbReference>
<dbReference type="KEGG" id="mng:MNEG_6507"/>
<dbReference type="AlphaFoldDB" id="A0A0D2MLK1"/>
<sequence>MAATLPPAAAAAAPAAQHQHPHHNDHEQHQQLQADAFKRLYPEQFFARFAAEGVRPDGRGLSTPRPVTIGLGAVGAADGSALVKVGPTAVLAGCRLEVAVPPDDAPGVGQVVVSAELSALASGAWRPGRAAPEAHELAARVSQLLTGPSGVLDARQLCISPGAAVWVLYLDLYVLDAAGGLLDAALLAAAAALRDCRLPSVHLTDEGNVERGPDPEASADGGAGGGGGGGGGDSTALRLAAAPVCLTCGVYKGAVVVDPDHEEEALMGARVSVVVDGEGGLLGVFKPGGSALVAPQTLLTCVALAQARQREVQAQLEAALRQQREQQRPEGG</sequence>
<dbReference type="Gene3D" id="3.30.230.70">
    <property type="entry name" value="GHMP Kinase, N-terminal domain"/>
    <property type="match status" value="1"/>
</dbReference>
<evidence type="ECO:0000256" key="7">
    <source>
        <dbReference type="ARBA" id="ARBA00022884"/>
    </source>
</evidence>
<evidence type="ECO:0000313" key="14">
    <source>
        <dbReference type="Proteomes" id="UP000054498"/>
    </source>
</evidence>
<feature type="region of interest" description="Disordered" evidence="10">
    <location>
        <begin position="204"/>
        <end position="232"/>
    </location>
</feature>
<organism evidence="13 14">
    <name type="scientific">Monoraphidium neglectum</name>
    <dbReference type="NCBI Taxonomy" id="145388"/>
    <lineage>
        <taxon>Eukaryota</taxon>
        <taxon>Viridiplantae</taxon>
        <taxon>Chlorophyta</taxon>
        <taxon>core chlorophytes</taxon>
        <taxon>Chlorophyceae</taxon>
        <taxon>CS clade</taxon>
        <taxon>Sphaeropleales</taxon>
        <taxon>Selenastraceae</taxon>
        <taxon>Monoraphidium</taxon>
    </lineage>
</organism>
<reference evidence="13 14" key="1">
    <citation type="journal article" date="2013" name="BMC Genomics">
        <title>Reconstruction of the lipid metabolism for the microalga Monoraphidium neglectum from its genome sequence reveals characteristics suitable for biofuel production.</title>
        <authorList>
            <person name="Bogen C."/>
            <person name="Al-Dilaimi A."/>
            <person name="Albersmeier A."/>
            <person name="Wichmann J."/>
            <person name="Grundmann M."/>
            <person name="Rupp O."/>
            <person name="Lauersen K.J."/>
            <person name="Blifernez-Klassen O."/>
            <person name="Kalinowski J."/>
            <person name="Goesmann A."/>
            <person name="Mussgnug J.H."/>
            <person name="Kruse O."/>
        </authorList>
    </citation>
    <scope>NUCLEOTIDE SEQUENCE [LARGE SCALE GENOMIC DNA]</scope>
    <source>
        <strain evidence="13 14">SAG 48.87</strain>
    </source>
</reference>
<keyword evidence="13" id="KW-0378">Hydrolase</keyword>
<feature type="domain" description="Exoribonuclease phosphorolytic" evidence="12">
    <location>
        <begin position="243"/>
        <end position="307"/>
    </location>
</feature>
<keyword evidence="13" id="KW-0269">Exonuclease</keyword>
<feature type="domain" description="Exoribonuclease phosphorolytic" evidence="11">
    <location>
        <begin position="65"/>
        <end position="199"/>
    </location>
</feature>
<dbReference type="GO" id="GO:0034473">
    <property type="term" value="P:U1 snRNA 3'-end processing"/>
    <property type="evidence" value="ECO:0007669"/>
    <property type="project" value="TreeGrafter"/>
</dbReference>
<dbReference type="STRING" id="145388.A0A0D2MLK1"/>
<evidence type="ECO:0000259" key="11">
    <source>
        <dbReference type="Pfam" id="PF01138"/>
    </source>
</evidence>
<keyword evidence="8" id="KW-0539">Nucleus</keyword>
<accession>A0A0D2MLK1</accession>
<dbReference type="InterPro" id="IPR027408">
    <property type="entry name" value="PNPase/RNase_PH_dom_sf"/>
</dbReference>
<dbReference type="GeneID" id="25739383"/>
<dbReference type="GO" id="GO:0000467">
    <property type="term" value="P:exonucleolytic trimming to generate mature 3'-end of 5.8S rRNA from tricistronic rRNA transcript (SSU-rRNA, 5.8S rRNA, LSU-rRNA)"/>
    <property type="evidence" value="ECO:0007669"/>
    <property type="project" value="TreeGrafter"/>
</dbReference>
<feature type="compositionally biased region" description="Gly residues" evidence="10">
    <location>
        <begin position="221"/>
        <end position="232"/>
    </location>
</feature>
<evidence type="ECO:0000259" key="12">
    <source>
        <dbReference type="Pfam" id="PF03725"/>
    </source>
</evidence>
<dbReference type="SUPFAM" id="SSF55666">
    <property type="entry name" value="Ribonuclease PH domain 2-like"/>
    <property type="match status" value="1"/>
</dbReference>
<dbReference type="GO" id="GO:0071028">
    <property type="term" value="P:nuclear mRNA surveillance"/>
    <property type="evidence" value="ECO:0007669"/>
    <property type="project" value="TreeGrafter"/>
</dbReference>
<feature type="compositionally biased region" description="Basic and acidic residues" evidence="10">
    <location>
        <begin position="204"/>
        <end position="214"/>
    </location>
</feature>
<evidence type="ECO:0000256" key="6">
    <source>
        <dbReference type="ARBA" id="ARBA00022835"/>
    </source>
</evidence>
<keyword evidence="6" id="KW-0271">Exosome</keyword>
<feature type="region of interest" description="Disordered" evidence="10">
    <location>
        <begin position="1"/>
        <end position="31"/>
    </location>
</feature>
<keyword evidence="14" id="KW-1185">Reference proteome</keyword>
<comment type="subcellular location">
    <subcellularLocation>
        <location evidence="1">Cytoplasm</location>
    </subcellularLocation>
    <subcellularLocation>
        <location evidence="2">Nucleus</location>
        <location evidence="2">Nucleolus</location>
    </subcellularLocation>
</comment>
<dbReference type="PANTHER" id="PTHR11097">
    <property type="entry name" value="EXOSOME COMPLEX EXONUCLEASE RIBOSOMAL RNA PROCESSING PROTEIN"/>
    <property type="match status" value="1"/>
</dbReference>
<evidence type="ECO:0000256" key="3">
    <source>
        <dbReference type="ARBA" id="ARBA00006678"/>
    </source>
</evidence>
<feature type="compositionally biased region" description="Low complexity" evidence="10">
    <location>
        <begin position="1"/>
        <end position="18"/>
    </location>
</feature>
<dbReference type="GO" id="GO:0005730">
    <property type="term" value="C:nucleolus"/>
    <property type="evidence" value="ECO:0007669"/>
    <property type="project" value="UniProtKB-SubCell"/>
</dbReference>
<dbReference type="InterPro" id="IPR036345">
    <property type="entry name" value="ExoRNase_PH_dom2_sf"/>
</dbReference>
<dbReference type="PANTHER" id="PTHR11097:SF9">
    <property type="entry name" value="EXOSOME COMPLEX COMPONENT RRP43"/>
    <property type="match status" value="1"/>
</dbReference>
<dbReference type="InterPro" id="IPR015847">
    <property type="entry name" value="ExoRNase_PH_dom2"/>
</dbReference>
<dbReference type="GO" id="GO:0000177">
    <property type="term" value="C:cytoplasmic exosome (RNase complex)"/>
    <property type="evidence" value="ECO:0007669"/>
    <property type="project" value="TreeGrafter"/>
</dbReference>
<dbReference type="GO" id="GO:0016075">
    <property type="term" value="P:rRNA catabolic process"/>
    <property type="evidence" value="ECO:0007669"/>
    <property type="project" value="TreeGrafter"/>
</dbReference>
<evidence type="ECO:0000256" key="1">
    <source>
        <dbReference type="ARBA" id="ARBA00004496"/>
    </source>
</evidence>
<dbReference type="SUPFAM" id="SSF54211">
    <property type="entry name" value="Ribosomal protein S5 domain 2-like"/>
    <property type="match status" value="1"/>
</dbReference>
<dbReference type="OrthoDB" id="45882at2759"/>
<dbReference type="Pfam" id="PF01138">
    <property type="entry name" value="RNase_PH"/>
    <property type="match status" value="1"/>
</dbReference>
<evidence type="ECO:0000313" key="13">
    <source>
        <dbReference type="EMBL" id="KIZ01452.1"/>
    </source>
</evidence>